<accession>A0A6C0D589</accession>
<dbReference type="EMBL" id="MN739536">
    <property type="protein sequence ID" value="QHT11711.1"/>
    <property type="molecule type" value="Genomic_DNA"/>
</dbReference>
<name>A0A6C0D589_9ZZZZ</name>
<sequence length="144" mass="16785">MCYSISIITDLKTTNTISYNNELLKNIASNIPNSLLYNDYELSGINNYVKNNLCSTIIEINNEDANNIVNIVNIIELIIPIKELAIEYIYNDNNMLYCSKKYINNLDMHLHDKKTILKKIEENKKNETYNTIYKALKVYKSLHL</sequence>
<organism evidence="1">
    <name type="scientific">viral metagenome</name>
    <dbReference type="NCBI Taxonomy" id="1070528"/>
    <lineage>
        <taxon>unclassified sequences</taxon>
        <taxon>metagenomes</taxon>
        <taxon>organismal metagenomes</taxon>
    </lineage>
</organism>
<dbReference type="AlphaFoldDB" id="A0A6C0D589"/>
<protein>
    <submittedName>
        <fullName evidence="1">Uncharacterized protein</fullName>
    </submittedName>
</protein>
<evidence type="ECO:0000313" key="1">
    <source>
        <dbReference type="EMBL" id="QHT11711.1"/>
    </source>
</evidence>
<reference evidence="1" key="1">
    <citation type="journal article" date="2020" name="Nature">
        <title>Giant virus diversity and host interactions through global metagenomics.</title>
        <authorList>
            <person name="Schulz F."/>
            <person name="Roux S."/>
            <person name="Paez-Espino D."/>
            <person name="Jungbluth S."/>
            <person name="Walsh D.A."/>
            <person name="Denef V.J."/>
            <person name="McMahon K.D."/>
            <person name="Konstantinidis K.T."/>
            <person name="Eloe-Fadrosh E.A."/>
            <person name="Kyrpides N.C."/>
            <person name="Woyke T."/>
        </authorList>
    </citation>
    <scope>NUCLEOTIDE SEQUENCE</scope>
    <source>
        <strain evidence="1">GVMAG-M-3300023174-116</strain>
    </source>
</reference>
<proteinExistence type="predicted"/>